<dbReference type="NCBIfam" id="TIGR03462">
    <property type="entry name" value="CarR_dom_SF"/>
    <property type="match status" value="2"/>
</dbReference>
<dbReference type="OrthoDB" id="6600518at2759"/>
<evidence type="ECO:0000256" key="17">
    <source>
        <dbReference type="ARBA" id="ARBA00029313"/>
    </source>
</evidence>
<dbReference type="EC" id="2.5.1.32" evidence="8"/>
<protein>
    <recommendedName>
        <fullName evidence="9">Bifunctional lycopene cyclase/phytoene synthase</fullName>
        <ecNumber evidence="8">2.5.1.32</ecNumber>
        <ecNumber evidence="7">5.5.1.19</ecNumber>
    </recommendedName>
</protein>
<keyword evidence="10" id="KW-0808">Transferase</keyword>
<feature type="transmembrane region" description="Helical" evidence="19">
    <location>
        <begin position="117"/>
        <end position="134"/>
    </location>
</feature>
<evidence type="ECO:0000256" key="6">
    <source>
        <dbReference type="ARBA" id="ARBA00008406"/>
    </source>
</evidence>
<sequence length="624" mass="69783">MARRSAAQTKPNPIGGQGEGLETGISVIVLGTPISPAMAYEYAFVHLKYTIPLAGVLTLILRPLLTRVDLYKTLFLIVVAFFATLPWDSYLIQRGIWTYPPDAIIGPRLFGIPAEELFFFIVQTYITTLLYILFNKPILHSQYLTNRQDSTPKARWIRTIGQLLLSVAILTGAILVGKGGRGTYLGLILIWAGPFILLTWSFSGHFMLKLPFACIAIPICAPTLYLWIVDELALGRGTWAIESGTKLGWCLWGDLEVEEAAFFLATNALIVFGLVGFDRGMAVVDTFPELVPGSLSPALLVKAVITNPAKYNMKRVRGIREAVSTLKRKSRSFYLASAVFPGRVRIDLVLLYSFCRVADDLVDDSRTETEALVWIQRLIGYLDRVYDTAGEKSPSEADVVNYIEKNFPTNAQSALEFLPTRLLPSGPLYELMEGFRMDLAFLHAEFPIKDEACIQTYAQRVASTVGELCLWLVFHHSAVRLPEHEESSLVQAAITMGHALQYVNIARDIQVDADMGRVYLPTDWLKEEGLTPQDLLSNPRQPKAEILRQKLLDLAFKKYEASRPVMNLLPNEIRGPLIVAVESYMEIGRVLREKSGVPSKTKKGRATVPRSRRLWVAWKTLSTS</sequence>
<dbReference type="GO" id="GO:0016872">
    <property type="term" value="F:intramolecular lyase activity"/>
    <property type="evidence" value="ECO:0007669"/>
    <property type="project" value="InterPro"/>
</dbReference>
<comment type="similarity">
    <text evidence="5">In the N-terminal section; belongs to the lycopene beta-cyclase family.</text>
</comment>
<keyword evidence="15" id="KW-0413">Isomerase</keyword>
<evidence type="ECO:0000256" key="5">
    <source>
        <dbReference type="ARBA" id="ARBA00008247"/>
    </source>
</evidence>
<dbReference type="Pfam" id="PF00494">
    <property type="entry name" value="SQS_PSY"/>
    <property type="match status" value="1"/>
</dbReference>
<keyword evidence="13 19" id="KW-1133">Transmembrane helix</keyword>
<dbReference type="UniPathway" id="UPA00802"/>
<dbReference type="SFLD" id="SFLDS00005">
    <property type="entry name" value="Isoprenoid_Synthase_Type_I"/>
    <property type="match status" value="1"/>
</dbReference>
<dbReference type="AlphaFoldDB" id="A0A553IEB9"/>
<evidence type="ECO:0000256" key="10">
    <source>
        <dbReference type="ARBA" id="ARBA00022679"/>
    </source>
</evidence>
<comment type="subcellular location">
    <subcellularLocation>
        <location evidence="2">Membrane</location>
        <topology evidence="2">Multi-pass membrane protein</topology>
    </subcellularLocation>
</comment>
<organism evidence="21 22">
    <name type="scientific">Xylaria flabelliformis</name>
    <dbReference type="NCBI Taxonomy" id="2512241"/>
    <lineage>
        <taxon>Eukaryota</taxon>
        <taxon>Fungi</taxon>
        <taxon>Dikarya</taxon>
        <taxon>Ascomycota</taxon>
        <taxon>Pezizomycotina</taxon>
        <taxon>Sordariomycetes</taxon>
        <taxon>Xylariomycetidae</taxon>
        <taxon>Xylariales</taxon>
        <taxon>Xylariaceae</taxon>
        <taxon>Xylaria</taxon>
    </lineage>
</organism>
<feature type="domain" description="Lycopene cyclase" evidence="20">
    <location>
        <begin position="53"/>
        <end position="132"/>
    </location>
</feature>
<evidence type="ECO:0000256" key="19">
    <source>
        <dbReference type="SAM" id="Phobius"/>
    </source>
</evidence>
<feature type="transmembrane region" description="Helical" evidence="19">
    <location>
        <begin position="155"/>
        <end position="176"/>
    </location>
</feature>
<dbReference type="Proteomes" id="UP000319160">
    <property type="component" value="Unassembled WGS sequence"/>
</dbReference>
<comment type="caution">
    <text evidence="21">The sequence shown here is derived from an EMBL/GenBank/DDBJ whole genome shotgun (WGS) entry which is preliminary data.</text>
</comment>
<dbReference type="InterPro" id="IPR002060">
    <property type="entry name" value="Squ/phyt_synthse"/>
</dbReference>
<comment type="pathway">
    <text evidence="3">Carotenoid biosynthesis; beta-carotene biosynthesis.</text>
</comment>
<dbReference type="EC" id="5.5.1.19" evidence="7"/>
<accession>A0A553IEB9</accession>
<comment type="catalytic activity">
    <reaction evidence="1">
        <text>2 (2E,6E,10E)-geranylgeranyl diphosphate = 15-cis-phytoene + 2 diphosphate</text>
        <dbReference type="Rhea" id="RHEA:34475"/>
        <dbReference type="ChEBI" id="CHEBI:27787"/>
        <dbReference type="ChEBI" id="CHEBI:33019"/>
        <dbReference type="ChEBI" id="CHEBI:58756"/>
        <dbReference type="EC" id="2.5.1.32"/>
    </reaction>
</comment>
<evidence type="ECO:0000313" key="21">
    <source>
        <dbReference type="EMBL" id="TRX98536.1"/>
    </source>
</evidence>
<dbReference type="CDD" id="cd00683">
    <property type="entry name" value="Trans_IPPS_HH"/>
    <property type="match status" value="1"/>
</dbReference>
<dbReference type="GO" id="GO:0045436">
    <property type="term" value="F:lycopene beta cyclase activity"/>
    <property type="evidence" value="ECO:0007669"/>
    <property type="project" value="UniProtKB-ARBA"/>
</dbReference>
<dbReference type="PANTHER" id="PTHR31480">
    <property type="entry name" value="BIFUNCTIONAL LYCOPENE CYCLASE/PHYTOENE SYNTHASE"/>
    <property type="match status" value="1"/>
</dbReference>
<evidence type="ECO:0000256" key="15">
    <source>
        <dbReference type="ARBA" id="ARBA00023235"/>
    </source>
</evidence>
<evidence type="ECO:0000256" key="4">
    <source>
        <dbReference type="ARBA" id="ARBA00005172"/>
    </source>
</evidence>
<dbReference type="GO" id="GO:0051996">
    <property type="term" value="F:squalene synthase [NAD(P)H] activity"/>
    <property type="evidence" value="ECO:0007669"/>
    <property type="project" value="InterPro"/>
</dbReference>
<dbReference type="InterPro" id="IPR044843">
    <property type="entry name" value="Trans_IPPS_bact-type"/>
</dbReference>
<dbReference type="SUPFAM" id="SSF48576">
    <property type="entry name" value="Terpenoid synthases"/>
    <property type="match status" value="1"/>
</dbReference>
<dbReference type="GO" id="GO:0016117">
    <property type="term" value="P:carotenoid biosynthetic process"/>
    <property type="evidence" value="ECO:0007669"/>
    <property type="project" value="UniProtKB-KW"/>
</dbReference>
<evidence type="ECO:0000256" key="11">
    <source>
        <dbReference type="ARBA" id="ARBA00022692"/>
    </source>
</evidence>
<reference evidence="22" key="1">
    <citation type="submission" date="2019-06" db="EMBL/GenBank/DDBJ databases">
        <title>Draft genome sequence of the griseofulvin-producing fungus Xylaria cubensis strain G536.</title>
        <authorList>
            <person name="Mead M.E."/>
            <person name="Raja H.A."/>
            <person name="Steenwyk J.L."/>
            <person name="Knowles S.L."/>
            <person name="Oberlies N.H."/>
            <person name="Rokas A."/>
        </authorList>
    </citation>
    <scope>NUCLEOTIDE SEQUENCE [LARGE SCALE GENOMIC DNA]</scope>
    <source>
        <strain evidence="22">G536</strain>
    </source>
</reference>
<comment type="catalytic activity">
    <reaction evidence="17">
        <text>gamma-carotene = all-trans-beta-carotene</text>
        <dbReference type="Rhea" id="RHEA:32239"/>
        <dbReference type="ChEBI" id="CHEBI:17579"/>
        <dbReference type="ChEBI" id="CHEBI:27740"/>
        <dbReference type="EC" id="5.5.1.19"/>
    </reaction>
</comment>
<feature type="transmembrane region" description="Helical" evidence="19">
    <location>
        <begin position="210"/>
        <end position="228"/>
    </location>
</feature>
<dbReference type="GO" id="GO:0016020">
    <property type="term" value="C:membrane"/>
    <property type="evidence" value="ECO:0007669"/>
    <property type="project" value="UniProtKB-SubCell"/>
</dbReference>
<dbReference type="InterPro" id="IPR019845">
    <property type="entry name" value="Squalene/phytoene_synthase_CS"/>
</dbReference>
<gene>
    <name evidence="21" type="ORF">FHL15_000610</name>
</gene>
<keyword evidence="22" id="KW-1185">Reference proteome</keyword>
<proteinExistence type="inferred from homology"/>
<evidence type="ECO:0000256" key="8">
    <source>
        <dbReference type="ARBA" id="ARBA00012396"/>
    </source>
</evidence>
<comment type="catalytic activity">
    <reaction evidence="18">
        <text>all-trans-lycopene = gamma-carotene</text>
        <dbReference type="Rhea" id="RHEA:32219"/>
        <dbReference type="ChEBI" id="CHEBI:15948"/>
        <dbReference type="ChEBI" id="CHEBI:27740"/>
        <dbReference type="EC" id="5.5.1.19"/>
    </reaction>
</comment>
<evidence type="ECO:0000256" key="12">
    <source>
        <dbReference type="ARBA" id="ARBA00022746"/>
    </source>
</evidence>
<dbReference type="UniPathway" id="UPA00799">
    <property type="reaction ID" value="UER00773"/>
</dbReference>
<dbReference type="Pfam" id="PF18916">
    <property type="entry name" value="Lycopene_cyc"/>
    <property type="match status" value="1"/>
</dbReference>
<evidence type="ECO:0000256" key="16">
    <source>
        <dbReference type="ARBA" id="ARBA00023268"/>
    </source>
</evidence>
<evidence type="ECO:0000256" key="18">
    <source>
        <dbReference type="ARBA" id="ARBA00029335"/>
    </source>
</evidence>
<evidence type="ECO:0000256" key="14">
    <source>
        <dbReference type="ARBA" id="ARBA00023136"/>
    </source>
</evidence>
<dbReference type="STRING" id="2512241.A0A553IEB9"/>
<dbReference type="EMBL" id="VFLP01000002">
    <property type="protein sequence ID" value="TRX98536.1"/>
    <property type="molecule type" value="Genomic_DNA"/>
</dbReference>
<keyword evidence="11 19" id="KW-0812">Transmembrane</keyword>
<evidence type="ECO:0000256" key="3">
    <source>
        <dbReference type="ARBA" id="ARBA00005089"/>
    </source>
</evidence>
<keyword evidence="12" id="KW-0125">Carotenoid biosynthesis</keyword>
<evidence type="ECO:0000259" key="20">
    <source>
        <dbReference type="Pfam" id="PF18916"/>
    </source>
</evidence>
<keyword evidence="16" id="KW-0511">Multifunctional enzyme</keyword>
<dbReference type="InterPro" id="IPR017825">
    <property type="entry name" value="Lycopene_cyclase_dom"/>
</dbReference>
<feature type="transmembrane region" description="Helical" evidence="19">
    <location>
        <begin position="182"/>
        <end position="203"/>
    </location>
</feature>
<dbReference type="InterPro" id="IPR033904">
    <property type="entry name" value="Trans_IPPS_HH"/>
</dbReference>
<dbReference type="PROSITE" id="PS01045">
    <property type="entry name" value="SQUALEN_PHYTOEN_SYN_2"/>
    <property type="match status" value="1"/>
</dbReference>
<comment type="pathway">
    <text evidence="4">Carotenoid biosynthesis; phytoene biosynthesis; all-trans-phytoene from geranylgeranyl diphosphate: step 1/1.</text>
</comment>
<name>A0A553IEB9_9PEZI</name>
<evidence type="ECO:0000256" key="13">
    <source>
        <dbReference type="ARBA" id="ARBA00022989"/>
    </source>
</evidence>
<dbReference type="InterPro" id="IPR008949">
    <property type="entry name" value="Isoprenoid_synthase_dom_sf"/>
</dbReference>
<evidence type="ECO:0000313" key="22">
    <source>
        <dbReference type="Proteomes" id="UP000319160"/>
    </source>
</evidence>
<comment type="similarity">
    <text evidence="6">In the C-terminal section; belongs to the phytoene/squalene synthase family.</text>
</comment>
<evidence type="ECO:0000256" key="2">
    <source>
        <dbReference type="ARBA" id="ARBA00004141"/>
    </source>
</evidence>
<feature type="transmembrane region" description="Helical" evidence="19">
    <location>
        <begin position="73"/>
        <end position="92"/>
    </location>
</feature>
<keyword evidence="14 19" id="KW-0472">Membrane</keyword>
<evidence type="ECO:0000256" key="7">
    <source>
        <dbReference type="ARBA" id="ARBA00012242"/>
    </source>
</evidence>
<dbReference type="SFLD" id="SFLDG01212">
    <property type="entry name" value="Phytoene_synthase_like"/>
    <property type="match status" value="1"/>
</dbReference>
<dbReference type="Gene3D" id="1.10.600.10">
    <property type="entry name" value="Farnesyl Diphosphate Synthase"/>
    <property type="match status" value="1"/>
</dbReference>
<dbReference type="GO" id="GO:0004311">
    <property type="term" value="F:geranylgeranyl diphosphate synthase activity"/>
    <property type="evidence" value="ECO:0007669"/>
    <property type="project" value="InterPro"/>
</dbReference>
<dbReference type="SFLD" id="SFLDG01018">
    <property type="entry name" value="Squalene/Phytoene_Synthase_Lik"/>
    <property type="match status" value="1"/>
</dbReference>
<evidence type="ECO:0000256" key="9">
    <source>
        <dbReference type="ARBA" id="ARBA00018909"/>
    </source>
</evidence>
<evidence type="ECO:0000256" key="1">
    <source>
        <dbReference type="ARBA" id="ARBA00001805"/>
    </source>
</evidence>